<name>A0AAV2JF58_KNICA</name>
<dbReference type="AlphaFoldDB" id="A0AAV2JF58"/>
<organism evidence="2 3">
    <name type="scientific">Knipowitschia caucasica</name>
    <name type="common">Caucasian dwarf goby</name>
    <name type="synonym">Pomatoschistus caucasicus</name>
    <dbReference type="NCBI Taxonomy" id="637954"/>
    <lineage>
        <taxon>Eukaryota</taxon>
        <taxon>Metazoa</taxon>
        <taxon>Chordata</taxon>
        <taxon>Craniata</taxon>
        <taxon>Vertebrata</taxon>
        <taxon>Euteleostomi</taxon>
        <taxon>Actinopterygii</taxon>
        <taxon>Neopterygii</taxon>
        <taxon>Teleostei</taxon>
        <taxon>Neoteleostei</taxon>
        <taxon>Acanthomorphata</taxon>
        <taxon>Gobiaria</taxon>
        <taxon>Gobiiformes</taxon>
        <taxon>Gobioidei</taxon>
        <taxon>Gobiidae</taxon>
        <taxon>Gobiinae</taxon>
        <taxon>Knipowitschia</taxon>
    </lineage>
</organism>
<protein>
    <submittedName>
        <fullName evidence="2">Uncharacterized protein</fullName>
    </submittedName>
</protein>
<sequence>MTLKKDLWSQVRLSRALSCGSVRTVDWSFRSRLPAALSSESLRSDLSRDLGPQFKDPRATWSPGVSSSSLHNDRFTDSPLHSPYSGSFEALSTGSRPEKALITYSISRFLLEPLG</sequence>
<reference evidence="2 3" key="1">
    <citation type="submission" date="2024-04" db="EMBL/GenBank/DDBJ databases">
        <authorList>
            <person name="Waldvogel A.-M."/>
            <person name="Schoenle A."/>
        </authorList>
    </citation>
    <scope>NUCLEOTIDE SEQUENCE [LARGE SCALE GENOMIC DNA]</scope>
</reference>
<accession>A0AAV2JF58</accession>
<dbReference type="Proteomes" id="UP001497482">
    <property type="component" value="Chromosome 12"/>
</dbReference>
<feature type="region of interest" description="Disordered" evidence="1">
    <location>
        <begin position="39"/>
        <end position="78"/>
    </location>
</feature>
<dbReference type="EMBL" id="OZ035834">
    <property type="protein sequence ID" value="CAL1575403.1"/>
    <property type="molecule type" value="Genomic_DNA"/>
</dbReference>
<evidence type="ECO:0000313" key="3">
    <source>
        <dbReference type="Proteomes" id="UP001497482"/>
    </source>
</evidence>
<evidence type="ECO:0000313" key="2">
    <source>
        <dbReference type="EMBL" id="CAL1575403.1"/>
    </source>
</evidence>
<evidence type="ECO:0000256" key="1">
    <source>
        <dbReference type="SAM" id="MobiDB-lite"/>
    </source>
</evidence>
<proteinExistence type="predicted"/>
<gene>
    <name evidence="2" type="ORF">KC01_LOCUS6985</name>
</gene>
<keyword evidence="3" id="KW-1185">Reference proteome</keyword>